<dbReference type="OrthoDB" id="4535652at2"/>
<name>A0A438MIA6_9ACTN</name>
<dbReference type="AlphaFoldDB" id="A0A438MIA6"/>
<dbReference type="RefSeq" id="WP_127937162.1">
    <property type="nucleotide sequence ID" value="NZ_SAUN01000001.1"/>
</dbReference>
<protein>
    <recommendedName>
        <fullName evidence="3">Alpha/beta hydrolase</fullName>
    </recommendedName>
</protein>
<dbReference type="EMBL" id="SAUN01000001">
    <property type="protein sequence ID" value="RVX45547.1"/>
    <property type="molecule type" value="Genomic_DNA"/>
</dbReference>
<sequence length="446" mass="48339">MAQEPRIDVEINARTVESSLSPEQVQRVANALGDPGVWFATPPVPSSGTGEAATPDFVWDLVGDKPHRGHIATGRAHVYLAEEHSALARPLIFADGFNYGPSDLNAMWRHFNAPYEKGVPGLLDQLRMLGIDVVLLGFDQRQTYIQANAGVAVACVLRALAERRGDSPLVVGGASMGGLVTRYALALMESERVDHQTDKYFSYDTPHLGAWIPLVLQQLAYLHESLQPRHDGAGQAELIRSPAAQQLLWGWVESASYSGQVTASPLRMEFLDDLRRVGWFPMRPYKLGMANGTGDGLGPVLKPGTPVLDLGEGPLRLVARIQPNMGELRNVGAIGFGEPVWTSATSYVAAFDGAPGGTLDAFGGVADAMGLPIQDRFRGTCFVPSVSAVALARDPRQWQAELYTDLRELPKDDTFLDTFCCDTGNHPHGTVSKALVEWFVAQLAGW</sequence>
<dbReference type="InterPro" id="IPR029058">
    <property type="entry name" value="AB_hydrolase_fold"/>
</dbReference>
<evidence type="ECO:0000313" key="1">
    <source>
        <dbReference type="EMBL" id="RVX45547.1"/>
    </source>
</evidence>
<evidence type="ECO:0000313" key="2">
    <source>
        <dbReference type="Proteomes" id="UP000284824"/>
    </source>
</evidence>
<dbReference type="Gene3D" id="3.40.50.1820">
    <property type="entry name" value="alpha/beta hydrolase"/>
    <property type="match status" value="1"/>
</dbReference>
<keyword evidence="2" id="KW-1185">Reference proteome</keyword>
<reference evidence="1 2" key="1">
    <citation type="submission" date="2019-01" db="EMBL/GenBank/DDBJ databases">
        <title>Sequencing the genomes of 1000 actinobacteria strains.</title>
        <authorList>
            <person name="Klenk H.-P."/>
        </authorList>
    </citation>
    <scope>NUCLEOTIDE SEQUENCE [LARGE SCALE GENOMIC DNA]</scope>
    <source>
        <strain evidence="1 2">DSM 43925</strain>
    </source>
</reference>
<proteinExistence type="predicted"/>
<evidence type="ECO:0008006" key="3">
    <source>
        <dbReference type="Google" id="ProtNLM"/>
    </source>
</evidence>
<dbReference type="Proteomes" id="UP000284824">
    <property type="component" value="Unassembled WGS sequence"/>
</dbReference>
<accession>A0A438MIA6</accession>
<comment type="caution">
    <text evidence="1">The sequence shown here is derived from an EMBL/GenBank/DDBJ whole genome shotgun (WGS) entry which is preliminary data.</text>
</comment>
<dbReference type="SUPFAM" id="SSF53474">
    <property type="entry name" value="alpha/beta-Hydrolases"/>
    <property type="match status" value="1"/>
</dbReference>
<organism evidence="1 2">
    <name type="scientific">Nonomuraea polychroma</name>
    <dbReference type="NCBI Taxonomy" id="46176"/>
    <lineage>
        <taxon>Bacteria</taxon>
        <taxon>Bacillati</taxon>
        <taxon>Actinomycetota</taxon>
        <taxon>Actinomycetes</taxon>
        <taxon>Streptosporangiales</taxon>
        <taxon>Streptosporangiaceae</taxon>
        <taxon>Nonomuraea</taxon>
    </lineage>
</organism>
<gene>
    <name evidence="1" type="ORF">EDD27_8354</name>
</gene>